<keyword evidence="1" id="KW-0479">Metal-binding</keyword>
<dbReference type="Proteomes" id="UP000002009">
    <property type="component" value="Chromosome 5"/>
</dbReference>
<name>C1E614_MICCC</name>
<keyword evidence="7" id="KW-1185">Reference proteome</keyword>
<dbReference type="CDD" id="cd16495">
    <property type="entry name" value="RING_CH-C4HC3_MARCH"/>
    <property type="match status" value="1"/>
</dbReference>
<feature type="region of interest" description="Disordered" evidence="4">
    <location>
        <begin position="183"/>
        <end position="216"/>
    </location>
</feature>
<dbReference type="eggNOG" id="KOG1609">
    <property type="taxonomic scope" value="Eukaryota"/>
</dbReference>
<gene>
    <name evidence="6" type="ORF">MICPUN_58508</name>
</gene>
<evidence type="ECO:0000313" key="7">
    <source>
        <dbReference type="Proteomes" id="UP000002009"/>
    </source>
</evidence>
<dbReference type="AlphaFoldDB" id="C1E614"/>
<dbReference type="PANTHER" id="PTHR23012:SF215">
    <property type="entry name" value="RING_FYVE_PHD ZINC FINGER SUPERFAMILY PROTEIN"/>
    <property type="match status" value="1"/>
</dbReference>
<evidence type="ECO:0000256" key="4">
    <source>
        <dbReference type="SAM" id="MobiDB-lite"/>
    </source>
</evidence>
<evidence type="ECO:0000256" key="1">
    <source>
        <dbReference type="ARBA" id="ARBA00022723"/>
    </source>
</evidence>
<dbReference type="GeneID" id="8243759"/>
<dbReference type="GO" id="GO:0016567">
    <property type="term" value="P:protein ubiquitination"/>
    <property type="evidence" value="ECO:0007669"/>
    <property type="project" value="TreeGrafter"/>
</dbReference>
<dbReference type="SUPFAM" id="SSF57850">
    <property type="entry name" value="RING/U-box"/>
    <property type="match status" value="1"/>
</dbReference>
<dbReference type="OrthoDB" id="264354at2759"/>
<dbReference type="GO" id="GO:0004842">
    <property type="term" value="F:ubiquitin-protein transferase activity"/>
    <property type="evidence" value="ECO:0007669"/>
    <property type="project" value="TreeGrafter"/>
</dbReference>
<evidence type="ECO:0000256" key="2">
    <source>
        <dbReference type="ARBA" id="ARBA00022771"/>
    </source>
</evidence>
<dbReference type="EMBL" id="CP001326">
    <property type="protein sequence ID" value="ACO63348.1"/>
    <property type="molecule type" value="Genomic_DNA"/>
</dbReference>
<evidence type="ECO:0000259" key="5">
    <source>
        <dbReference type="PROSITE" id="PS51292"/>
    </source>
</evidence>
<dbReference type="PROSITE" id="PS51292">
    <property type="entry name" value="ZF_RING_CH"/>
    <property type="match status" value="1"/>
</dbReference>
<feature type="compositionally biased region" description="Gly residues" evidence="4">
    <location>
        <begin position="183"/>
        <end position="193"/>
    </location>
</feature>
<reference evidence="6 7" key="1">
    <citation type="journal article" date="2009" name="Science">
        <title>Green evolution and dynamic adaptations revealed by genomes of the marine picoeukaryotes Micromonas.</title>
        <authorList>
            <person name="Worden A.Z."/>
            <person name="Lee J.H."/>
            <person name="Mock T."/>
            <person name="Rouze P."/>
            <person name="Simmons M.P."/>
            <person name="Aerts A.L."/>
            <person name="Allen A.E."/>
            <person name="Cuvelier M.L."/>
            <person name="Derelle E."/>
            <person name="Everett M.V."/>
            <person name="Foulon E."/>
            <person name="Grimwood J."/>
            <person name="Gundlach H."/>
            <person name="Henrissat B."/>
            <person name="Napoli C."/>
            <person name="McDonald S.M."/>
            <person name="Parker M.S."/>
            <person name="Rombauts S."/>
            <person name="Salamov A."/>
            <person name="Von Dassow P."/>
            <person name="Badger J.H."/>
            <person name="Coutinho P.M."/>
            <person name="Demir E."/>
            <person name="Dubchak I."/>
            <person name="Gentemann C."/>
            <person name="Eikrem W."/>
            <person name="Gready J.E."/>
            <person name="John U."/>
            <person name="Lanier W."/>
            <person name="Lindquist E.A."/>
            <person name="Lucas S."/>
            <person name="Mayer K.F."/>
            <person name="Moreau H."/>
            <person name="Not F."/>
            <person name="Otillar R."/>
            <person name="Panaud O."/>
            <person name="Pangilinan J."/>
            <person name="Paulsen I."/>
            <person name="Piegu B."/>
            <person name="Poliakov A."/>
            <person name="Robbens S."/>
            <person name="Schmutz J."/>
            <person name="Toulza E."/>
            <person name="Wyss T."/>
            <person name="Zelensky A."/>
            <person name="Zhou K."/>
            <person name="Armbrust E.V."/>
            <person name="Bhattacharya D."/>
            <person name="Goodenough U.W."/>
            <person name="Van de Peer Y."/>
            <person name="Grigoriev I.V."/>
        </authorList>
    </citation>
    <scope>NUCLEOTIDE SEQUENCE [LARGE SCALE GENOMIC DNA]</scope>
    <source>
        <strain evidence="7">RCC299 / NOUM17</strain>
    </source>
</reference>
<dbReference type="SMART" id="SM00744">
    <property type="entry name" value="RINGv"/>
    <property type="match status" value="1"/>
</dbReference>
<dbReference type="STRING" id="296587.C1E614"/>
<feature type="domain" description="RING-CH-type" evidence="5">
    <location>
        <begin position="2"/>
        <end position="67"/>
    </location>
</feature>
<dbReference type="InterPro" id="IPR033275">
    <property type="entry name" value="MARCH-like"/>
</dbReference>
<dbReference type="InterPro" id="IPR011016">
    <property type="entry name" value="Znf_RING-CH"/>
</dbReference>
<dbReference type="PANTHER" id="PTHR23012">
    <property type="entry name" value="RING/FYVE/PHD ZINC FINGER DOMAIN-CONTAINING"/>
    <property type="match status" value="1"/>
</dbReference>
<dbReference type="InterPro" id="IPR013083">
    <property type="entry name" value="Znf_RING/FYVE/PHD"/>
</dbReference>
<evidence type="ECO:0000313" key="6">
    <source>
        <dbReference type="EMBL" id="ACO63348.1"/>
    </source>
</evidence>
<dbReference type="RefSeq" id="XP_002502090.1">
    <property type="nucleotide sequence ID" value="XM_002502044.1"/>
</dbReference>
<dbReference type="GO" id="GO:0016020">
    <property type="term" value="C:membrane"/>
    <property type="evidence" value="ECO:0007669"/>
    <property type="project" value="TreeGrafter"/>
</dbReference>
<proteinExistence type="predicted"/>
<dbReference type="InParanoid" id="C1E614"/>
<sequence>MSGAEEEAECRICGDLVPTSELVEPCGCRGGMRWAHSQCVQTWISTDKGPGRRNDSCEVCGEAWVGEYDVPEPSVQSPEEYAHRMHVLLSSAYVRVMMDVPRAHDEHLLRHLGPHLPGPWLEWLRRDAGRRRSAFVRWKERAVRAMSLGGRQNVGSVAVRRYQASSPDGRNARTRATGCGCFGGRATGNGAGARGTRRGGRDADDATPGTPRDRRQ</sequence>
<dbReference type="Gene3D" id="3.30.40.10">
    <property type="entry name" value="Zinc/RING finger domain, C3HC4 (zinc finger)"/>
    <property type="match status" value="1"/>
</dbReference>
<dbReference type="KEGG" id="mis:MICPUN_58508"/>
<dbReference type="Pfam" id="PF12906">
    <property type="entry name" value="RINGv"/>
    <property type="match status" value="1"/>
</dbReference>
<protein>
    <recommendedName>
        <fullName evidence="5">RING-CH-type domain-containing protein</fullName>
    </recommendedName>
</protein>
<keyword evidence="2" id="KW-0863">Zinc-finger</keyword>
<evidence type="ECO:0000256" key="3">
    <source>
        <dbReference type="ARBA" id="ARBA00022833"/>
    </source>
</evidence>
<organism evidence="6 7">
    <name type="scientific">Micromonas commoda (strain RCC299 / NOUM17 / CCMP2709)</name>
    <name type="common">Picoplanktonic green alga</name>
    <dbReference type="NCBI Taxonomy" id="296587"/>
    <lineage>
        <taxon>Eukaryota</taxon>
        <taxon>Viridiplantae</taxon>
        <taxon>Chlorophyta</taxon>
        <taxon>Mamiellophyceae</taxon>
        <taxon>Mamiellales</taxon>
        <taxon>Mamiellaceae</taxon>
        <taxon>Micromonas</taxon>
    </lineage>
</organism>
<keyword evidence="3" id="KW-0862">Zinc</keyword>
<dbReference type="GO" id="GO:0008270">
    <property type="term" value="F:zinc ion binding"/>
    <property type="evidence" value="ECO:0007669"/>
    <property type="project" value="UniProtKB-KW"/>
</dbReference>
<accession>C1E614</accession>